<comment type="similarity">
    <text evidence="1">Belongs to the PI3/PI4-kinase family. Type III PI4K subfamily.</text>
</comment>
<evidence type="ECO:0000256" key="4">
    <source>
        <dbReference type="ARBA" id="ARBA00022777"/>
    </source>
</evidence>
<dbReference type="GO" id="GO:0048015">
    <property type="term" value="P:phosphatidylinositol-mediated signaling"/>
    <property type="evidence" value="ECO:0007669"/>
    <property type="project" value="TreeGrafter"/>
</dbReference>
<dbReference type="Proteomes" id="UP000324091">
    <property type="component" value="Chromosome 4"/>
</dbReference>
<dbReference type="GO" id="GO:0005737">
    <property type="term" value="C:cytoplasm"/>
    <property type="evidence" value="ECO:0007669"/>
    <property type="project" value="TreeGrafter"/>
</dbReference>
<dbReference type="GO" id="GO:0035005">
    <property type="term" value="F:1-phosphatidylinositol-4-phosphate 3-kinase activity"/>
    <property type="evidence" value="ECO:0007669"/>
    <property type="project" value="TreeGrafter"/>
</dbReference>
<dbReference type="SUPFAM" id="SSF64268">
    <property type="entry name" value="PX domain"/>
    <property type="match status" value="1"/>
</dbReference>
<keyword evidence="8" id="KW-1185">Reference proteome</keyword>
<evidence type="ECO:0000259" key="6">
    <source>
        <dbReference type="PROSITE" id="PS50290"/>
    </source>
</evidence>
<organism evidence="7 8">
    <name type="scientific">Takifugu flavidus</name>
    <name type="common">sansaifugu</name>
    <dbReference type="NCBI Taxonomy" id="433684"/>
    <lineage>
        <taxon>Eukaryota</taxon>
        <taxon>Metazoa</taxon>
        <taxon>Chordata</taxon>
        <taxon>Craniata</taxon>
        <taxon>Vertebrata</taxon>
        <taxon>Euteleostomi</taxon>
        <taxon>Actinopterygii</taxon>
        <taxon>Neopterygii</taxon>
        <taxon>Teleostei</taxon>
        <taxon>Neoteleostei</taxon>
        <taxon>Acanthomorphata</taxon>
        <taxon>Eupercaria</taxon>
        <taxon>Tetraodontiformes</taxon>
        <taxon>Tetradontoidea</taxon>
        <taxon>Tetraodontidae</taxon>
        <taxon>Takifugu</taxon>
    </lineage>
</organism>
<dbReference type="SMART" id="SM00146">
    <property type="entry name" value="PI3Kc"/>
    <property type="match status" value="1"/>
</dbReference>
<dbReference type="InterPro" id="IPR036940">
    <property type="entry name" value="PI3/4_kinase_cat_sf"/>
</dbReference>
<keyword evidence="4 7" id="KW-0418">Kinase</keyword>
<accession>A0A5C6N1I4</accession>
<dbReference type="SUPFAM" id="SSF56112">
    <property type="entry name" value="Protein kinase-like (PK-like)"/>
    <property type="match status" value="1"/>
</dbReference>
<dbReference type="InterPro" id="IPR036871">
    <property type="entry name" value="PX_dom_sf"/>
</dbReference>
<dbReference type="AlphaFoldDB" id="A0A5C6N1I4"/>
<evidence type="ECO:0000313" key="8">
    <source>
        <dbReference type="Proteomes" id="UP000324091"/>
    </source>
</evidence>
<dbReference type="GO" id="GO:0016477">
    <property type="term" value="P:cell migration"/>
    <property type="evidence" value="ECO:0007669"/>
    <property type="project" value="TreeGrafter"/>
</dbReference>
<dbReference type="GO" id="GO:0005524">
    <property type="term" value="F:ATP binding"/>
    <property type="evidence" value="ECO:0007669"/>
    <property type="project" value="UniProtKB-KW"/>
</dbReference>
<gene>
    <name evidence="7" type="ORF">D4764_04G0000180</name>
</gene>
<dbReference type="GO" id="GO:0016303">
    <property type="term" value="F:1-phosphatidylinositol-3-kinase activity"/>
    <property type="evidence" value="ECO:0007669"/>
    <property type="project" value="TreeGrafter"/>
</dbReference>
<keyword evidence="2" id="KW-0808">Transferase</keyword>
<dbReference type="FunFam" id="1.10.1070.11:FF:000001">
    <property type="entry name" value="Phosphatidylinositol 4,5-bisphosphate 3-kinase catalytic subunit"/>
    <property type="match status" value="1"/>
</dbReference>
<dbReference type="GO" id="GO:0043491">
    <property type="term" value="P:phosphatidylinositol 3-kinase/protein kinase B signal transduction"/>
    <property type="evidence" value="ECO:0007669"/>
    <property type="project" value="TreeGrafter"/>
</dbReference>
<evidence type="ECO:0000256" key="3">
    <source>
        <dbReference type="ARBA" id="ARBA00022741"/>
    </source>
</evidence>
<keyword evidence="3" id="KW-0547">Nucleotide-binding</keyword>
<dbReference type="GO" id="GO:0005942">
    <property type="term" value="C:phosphatidylinositol 3-kinase complex"/>
    <property type="evidence" value="ECO:0007669"/>
    <property type="project" value="TreeGrafter"/>
</dbReference>
<name>A0A5C6N1I4_9TELE</name>
<dbReference type="GO" id="GO:0035091">
    <property type="term" value="F:phosphatidylinositol binding"/>
    <property type="evidence" value="ECO:0007669"/>
    <property type="project" value="InterPro"/>
</dbReference>
<dbReference type="PROSITE" id="PS50290">
    <property type="entry name" value="PI3_4_KINASE_3"/>
    <property type="match status" value="1"/>
</dbReference>
<sequence length="282" mass="32285">MPSMRRFTCALQAVENFIYSCAGCCVATYILGICDRHNDNIMLKSSGHMFHIDFGKFLGHAQMFGNIKRDRAPFVFTSDMAYVINGGDKPSSRFHDFVDLCCEAYNLIRKHTHLFLNLLGLMLSCGIPELSDQDDLKYVYDALRPHESEAEATMYFTRLIESSLTSVATKLNFFIHNLAQMKFASSDDRPSLTFAPRLHHVRNLGAIRDLRVCRRLRTAHPGKGYAFVVKVERDGQKEALFVQRTFEEFNELHSKLRLLFPASKLPKYAQTHRVSCRLSLCD</sequence>
<dbReference type="PANTHER" id="PTHR10048:SF30">
    <property type="entry name" value="PHOSPHATIDYLINOSITOL 4-PHOSPHATE 3-KINASE C2 DOMAIN-CONTAINING SUBUNIT BETA"/>
    <property type="match status" value="1"/>
</dbReference>
<evidence type="ECO:0000313" key="7">
    <source>
        <dbReference type="EMBL" id="TWW61372.1"/>
    </source>
</evidence>
<dbReference type="PANTHER" id="PTHR10048">
    <property type="entry name" value="PHOSPHATIDYLINOSITOL KINASE"/>
    <property type="match status" value="1"/>
</dbReference>
<dbReference type="PROSITE" id="PS00916">
    <property type="entry name" value="PI3_4_KINASE_2"/>
    <property type="match status" value="1"/>
</dbReference>
<proteinExistence type="inferred from homology"/>
<evidence type="ECO:0000256" key="1">
    <source>
        <dbReference type="ARBA" id="ARBA00006209"/>
    </source>
</evidence>
<protein>
    <submittedName>
        <fullName evidence="7">Phosphatidylinositol 4-phosphate 3-kinase C2 domain-containing subunit beta</fullName>
    </submittedName>
</protein>
<evidence type="ECO:0000256" key="2">
    <source>
        <dbReference type="ARBA" id="ARBA00022679"/>
    </source>
</evidence>
<dbReference type="GO" id="GO:0005886">
    <property type="term" value="C:plasma membrane"/>
    <property type="evidence" value="ECO:0007669"/>
    <property type="project" value="TreeGrafter"/>
</dbReference>
<keyword evidence="5" id="KW-0067">ATP-binding</keyword>
<dbReference type="InterPro" id="IPR000403">
    <property type="entry name" value="PI3/4_kinase_cat_dom"/>
</dbReference>
<dbReference type="Gene3D" id="3.30.1520.10">
    <property type="entry name" value="Phox-like domain"/>
    <property type="match status" value="1"/>
</dbReference>
<dbReference type="Gene3D" id="1.10.1070.11">
    <property type="entry name" value="Phosphatidylinositol 3-/4-kinase, catalytic domain"/>
    <property type="match status" value="1"/>
</dbReference>
<dbReference type="InterPro" id="IPR015433">
    <property type="entry name" value="PI3/4_kinase"/>
</dbReference>
<dbReference type="EMBL" id="RHFK02000017">
    <property type="protein sequence ID" value="TWW61372.1"/>
    <property type="molecule type" value="Genomic_DNA"/>
</dbReference>
<evidence type="ECO:0000256" key="5">
    <source>
        <dbReference type="ARBA" id="ARBA00022840"/>
    </source>
</evidence>
<dbReference type="Pfam" id="PF00454">
    <property type="entry name" value="PI3_PI4_kinase"/>
    <property type="match status" value="1"/>
</dbReference>
<comment type="caution">
    <text evidence="7">The sequence shown here is derived from an EMBL/GenBank/DDBJ whole genome shotgun (WGS) entry which is preliminary data.</text>
</comment>
<dbReference type="InterPro" id="IPR018936">
    <property type="entry name" value="PI3/4_kinase_CS"/>
</dbReference>
<feature type="domain" description="PI3K/PI4K catalytic" evidence="6">
    <location>
        <begin position="1"/>
        <end position="168"/>
    </location>
</feature>
<dbReference type="InterPro" id="IPR011009">
    <property type="entry name" value="Kinase-like_dom_sf"/>
</dbReference>
<reference evidence="7 8" key="1">
    <citation type="submission" date="2019-04" db="EMBL/GenBank/DDBJ databases">
        <title>Chromosome genome assembly for Takifugu flavidus.</title>
        <authorList>
            <person name="Xiao S."/>
        </authorList>
    </citation>
    <scope>NUCLEOTIDE SEQUENCE [LARGE SCALE GENOMIC DNA]</scope>
    <source>
        <strain evidence="7">HTHZ2018</strain>
        <tissue evidence="7">Muscle</tissue>
    </source>
</reference>